<proteinExistence type="predicted"/>
<protein>
    <submittedName>
        <fullName evidence="2">Uncharacterized protein</fullName>
    </submittedName>
</protein>
<keyword evidence="1" id="KW-0472">Membrane</keyword>
<keyword evidence="1" id="KW-1133">Transmembrane helix</keyword>
<name>A0ABT5MKZ2_9BURK</name>
<keyword evidence="1" id="KW-0812">Transmembrane</keyword>
<dbReference type="EMBL" id="JAQSIO010000016">
    <property type="protein sequence ID" value="MDD0817183.1"/>
    <property type="molecule type" value="Genomic_DNA"/>
</dbReference>
<dbReference type="Proteomes" id="UP001528672">
    <property type="component" value="Unassembled WGS sequence"/>
</dbReference>
<evidence type="ECO:0000313" key="2">
    <source>
        <dbReference type="EMBL" id="MDD0817183.1"/>
    </source>
</evidence>
<gene>
    <name evidence="2" type="ORF">PSQ39_21290</name>
</gene>
<evidence type="ECO:0000313" key="3">
    <source>
        <dbReference type="Proteomes" id="UP001528672"/>
    </source>
</evidence>
<feature type="transmembrane region" description="Helical" evidence="1">
    <location>
        <begin position="12"/>
        <end position="37"/>
    </location>
</feature>
<comment type="caution">
    <text evidence="2">The sequence shown here is derived from an EMBL/GenBank/DDBJ whole genome shotgun (WGS) entry which is preliminary data.</text>
</comment>
<organism evidence="2 3">
    <name type="scientific">Curvibacter microcysteis</name>
    <dbReference type="NCBI Taxonomy" id="3026419"/>
    <lineage>
        <taxon>Bacteria</taxon>
        <taxon>Pseudomonadati</taxon>
        <taxon>Pseudomonadota</taxon>
        <taxon>Betaproteobacteria</taxon>
        <taxon>Burkholderiales</taxon>
        <taxon>Comamonadaceae</taxon>
        <taxon>Curvibacter</taxon>
    </lineage>
</organism>
<reference evidence="2 3" key="1">
    <citation type="submission" date="2023-02" db="EMBL/GenBank/DDBJ databases">
        <title>Bacterial whole genome sequence for Curvibacter sp. HBC28.</title>
        <authorList>
            <person name="Le V."/>
            <person name="Ko S.-R."/>
            <person name="Ahn C.-Y."/>
            <person name="Oh H.-M."/>
        </authorList>
    </citation>
    <scope>NUCLEOTIDE SEQUENCE [LARGE SCALE GENOMIC DNA]</scope>
    <source>
        <strain evidence="2 3">HBC28</strain>
    </source>
</reference>
<keyword evidence="3" id="KW-1185">Reference proteome</keyword>
<dbReference type="RefSeq" id="WP_273929652.1">
    <property type="nucleotide sequence ID" value="NZ_JAQSIO010000016.1"/>
</dbReference>
<evidence type="ECO:0000256" key="1">
    <source>
        <dbReference type="SAM" id="Phobius"/>
    </source>
</evidence>
<sequence>MKTRARDWIADALASAALLVPLLCAVFVIVGLCVMFIRLF</sequence>
<accession>A0ABT5MKZ2</accession>